<evidence type="ECO:0000256" key="1">
    <source>
        <dbReference type="ARBA" id="ARBA00009947"/>
    </source>
</evidence>
<reference evidence="4 5" key="1">
    <citation type="submission" date="2024-07" db="EMBL/GenBank/DDBJ databases">
        <title>Chromosome-level genome assembly of the water stick insect Ranatra chinensis (Heteroptera: Nepidae).</title>
        <authorList>
            <person name="Liu X."/>
        </authorList>
    </citation>
    <scope>NUCLEOTIDE SEQUENCE [LARGE SCALE GENOMIC DNA]</scope>
    <source>
        <strain evidence="4">Cailab_2021Rc</strain>
        <tissue evidence="4">Muscle</tissue>
    </source>
</reference>
<evidence type="ECO:0008006" key="6">
    <source>
        <dbReference type="Google" id="ProtNLM"/>
    </source>
</evidence>
<sequence>MLEKPGGFELRDKKIENKDGNEGDPETNLKLWPDILTALKEREQSDDEPLVPPVVEKRIRALKKIQLESICIEARFHEEVHKLECKYNELLSTLYSQREDIVSGLYEPSEEECISLSINNKAVELTQHFYSKLNLEHNIPTNILGIPCFWLTVLKNIGMTNEMIQPHDEPILKHLEDIKVILKPSENMGFKLIFNFSTNEYFSNTILTKEYEMKCNRDESDPFGFEGPEIYKCKGCKIDWYKGKNVTVATIKKKQKHKDHGSIRTVMKIVPADSFFNFFNPPTLPDDGDAEVEEDIQADLTTDFEIGHYLRERVIPRAVLYYTGEALDDEEDEDFDDEDESGDEGKMESDEEEEDMEEDEEEEEGDVECKGDN</sequence>
<dbReference type="SUPFAM" id="SSF143113">
    <property type="entry name" value="NAP-like"/>
    <property type="match status" value="1"/>
</dbReference>
<feature type="region of interest" description="Disordered" evidence="3">
    <location>
        <begin position="325"/>
        <end position="373"/>
    </location>
</feature>
<evidence type="ECO:0000313" key="5">
    <source>
        <dbReference type="Proteomes" id="UP001558652"/>
    </source>
</evidence>
<dbReference type="Proteomes" id="UP001558652">
    <property type="component" value="Unassembled WGS sequence"/>
</dbReference>
<evidence type="ECO:0000256" key="2">
    <source>
        <dbReference type="RuleBase" id="RU003876"/>
    </source>
</evidence>
<feature type="compositionally biased region" description="Acidic residues" evidence="3">
    <location>
        <begin position="349"/>
        <end position="366"/>
    </location>
</feature>
<dbReference type="Gene3D" id="1.20.5.1500">
    <property type="match status" value="1"/>
</dbReference>
<dbReference type="InterPro" id="IPR002164">
    <property type="entry name" value="NAP_family"/>
</dbReference>
<gene>
    <name evidence="4" type="ORF">AAG570_003460</name>
</gene>
<comment type="caution">
    <text evidence="4">The sequence shown here is derived from an EMBL/GenBank/DDBJ whole genome shotgun (WGS) entry which is preliminary data.</text>
</comment>
<name>A0ABD0YSA2_9HEMI</name>
<dbReference type="InterPro" id="IPR037231">
    <property type="entry name" value="NAP-like_sf"/>
</dbReference>
<dbReference type="PANTHER" id="PTHR11875">
    <property type="entry name" value="TESTIS-SPECIFIC Y-ENCODED PROTEIN"/>
    <property type="match status" value="1"/>
</dbReference>
<dbReference type="AlphaFoldDB" id="A0ABD0YSA2"/>
<keyword evidence="5" id="KW-1185">Reference proteome</keyword>
<evidence type="ECO:0000313" key="4">
    <source>
        <dbReference type="EMBL" id="KAL1122054.1"/>
    </source>
</evidence>
<proteinExistence type="inferred from homology"/>
<organism evidence="4 5">
    <name type="scientific">Ranatra chinensis</name>
    <dbReference type="NCBI Taxonomy" id="642074"/>
    <lineage>
        <taxon>Eukaryota</taxon>
        <taxon>Metazoa</taxon>
        <taxon>Ecdysozoa</taxon>
        <taxon>Arthropoda</taxon>
        <taxon>Hexapoda</taxon>
        <taxon>Insecta</taxon>
        <taxon>Pterygota</taxon>
        <taxon>Neoptera</taxon>
        <taxon>Paraneoptera</taxon>
        <taxon>Hemiptera</taxon>
        <taxon>Heteroptera</taxon>
        <taxon>Panheteroptera</taxon>
        <taxon>Nepomorpha</taxon>
        <taxon>Nepidae</taxon>
        <taxon>Ranatrinae</taxon>
        <taxon>Ranatra</taxon>
    </lineage>
</organism>
<evidence type="ECO:0000256" key="3">
    <source>
        <dbReference type="SAM" id="MobiDB-lite"/>
    </source>
</evidence>
<comment type="similarity">
    <text evidence="1 2">Belongs to the nucleosome assembly protein (NAP) family.</text>
</comment>
<dbReference type="Gene3D" id="3.30.1120.90">
    <property type="entry name" value="Nucleosome assembly protein"/>
    <property type="match status" value="1"/>
</dbReference>
<dbReference type="Pfam" id="PF00956">
    <property type="entry name" value="NAP"/>
    <property type="match status" value="1"/>
</dbReference>
<dbReference type="EMBL" id="JBFDAA010000014">
    <property type="protein sequence ID" value="KAL1122054.1"/>
    <property type="molecule type" value="Genomic_DNA"/>
</dbReference>
<protein>
    <recommendedName>
        <fullName evidence="6">Nucleosome assembly protein 1-like 1</fullName>
    </recommendedName>
</protein>
<feature type="region of interest" description="Disordered" evidence="3">
    <location>
        <begin position="1"/>
        <end position="29"/>
    </location>
</feature>
<feature type="compositionally biased region" description="Acidic residues" evidence="3">
    <location>
        <begin position="326"/>
        <end position="342"/>
    </location>
</feature>
<accession>A0ABD0YSA2</accession>
<feature type="compositionally biased region" description="Basic and acidic residues" evidence="3">
    <location>
        <begin position="9"/>
        <end position="21"/>
    </location>
</feature>